<proteinExistence type="predicted"/>
<name>A0A1N6I926_9BACT</name>
<dbReference type="RefSeq" id="WP_074217306.1">
    <property type="nucleotide sequence ID" value="NZ_FSRG01000006.1"/>
</dbReference>
<dbReference type="AlphaFoldDB" id="A0A1N6I926"/>
<organism evidence="1 2">
    <name type="scientific">Halodesulfovibrio marinisediminis DSM 17456</name>
    <dbReference type="NCBI Taxonomy" id="1121457"/>
    <lineage>
        <taxon>Bacteria</taxon>
        <taxon>Pseudomonadati</taxon>
        <taxon>Thermodesulfobacteriota</taxon>
        <taxon>Desulfovibrionia</taxon>
        <taxon>Desulfovibrionales</taxon>
        <taxon>Desulfovibrionaceae</taxon>
        <taxon>Halodesulfovibrio</taxon>
    </lineage>
</organism>
<dbReference type="STRING" id="1121457.SAMN02745161_2535"/>
<sequence>MEDQWCEELLSDPSGNGLKVVKDRIASIRFEVKRKMDQGLASDEFSEAKSILEALESADEIATDYWKNIHQSSHSMENMICL</sequence>
<accession>A0A1N6I926</accession>
<evidence type="ECO:0000313" key="2">
    <source>
        <dbReference type="Proteomes" id="UP000184694"/>
    </source>
</evidence>
<reference evidence="2" key="1">
    <citation type="submission" date="2016-11" db="EMBL/GenBank/DDBJ databases">
        <authorList>
            <person name="Varghese N."/>
            <person name="Submissions S."/>
        </authorList>
    </citation>
    <scope>NUCLEOTIDE SEQUENCE [LARGE SCALE GENOMIC DNA]</scope>
    <source>
        <strain evidence="2">DSM 17456</strain>
    </source>
</reference>
<evidence type="ECO:0000313" key="1">
    <source>
        <dbReference type="EMBL" id="SIO28538.1"/>
    </source>
</evidence>
<dbReference type="Proteomes" id="UP000184694">
    <property type="component" value="Unassembled WGS sequence"/>
</dbReference>
<protein>
    <submittedName>
        <fullName evidence="1">Uncharacterized protein</fullName>
    </submittedName>
</protein>
<dbReference type="OrthoDB" id="5472015at2"/>
<keyword evidence="2" id="KW-1185">Reference proteome</keyword>
<gene>
    <name evidence="1" type="ORF">SAMN02745161_2535</name>
</gene>
<dbReference type="EMBL" id="FSRG01000006">
    <property type="protein sequence ID" value="SIO28538.1"/>
    <property type="molecule type" value="Genomic_DNA"/>
</dbReference>